<dbReference type="Gene3D" id="3.10.20.30">
    <property type="match status" value="1"/>
</dbReference>
<sequence length="80" mass="8964">MLVTIKYFGMLVESTKLTQETINISTDTTTIQDLENIVLVKYPTLQNSTYNIAQNQKIADKKQRLNNGDELAFLPPFAGG</sequence>
<dbReference type="EMBL" id="JAASQL010000001">
    <property type="protein sequence ID" value="NIJ44379.1"/>
    <property type="molecule type" value="Genomic_DNA"/>
</dbReference>
<dbReference type="InterPro" id="IPR016155">
    <property type="entry name" value="Mopterin_synth/thiamin_S_b"/>
</dbReference>
<dbReference type="RefSeq" id="WP_167184242.1">
    <property type="nucleotide sequence ID" value="NZ_JAASQL010000001.1"/>
</dbReference>
<name>A0ABX0U7R8_9FLAO</name>
<dbReference type="CDD" id="cd00754">
    <property type="entry name" value="Ubl_MoaD"/>
    <property type="match status" value="1"/>
</dbReference>
<evidence type="ECO:0000313" key="2">
    <source>
        <dbReference type="Proteomes" id="UP000745859"/>
    </source>
</evidence>
<gene>
    <name evidence="1" type="ORF">FHR24_000818</name>
</gene>
<keyword evidence="2" id="KW-1185">Reference proteome</keyword>
<dbReference type="Proteomes" id="UP000745859">
    <property type="component" value="Unassembled WGS sequence"/>
</dbReference>
<reference evidence="1 2" key="1">
    <citation type="submission" date="2020-03" db="EMBL/GenBank/DDBJ databases">
        <title>Genomic Encyclopedia of Type Strains, Phase IV (KMG-IV): sequencing the most valuable type-strain genomes for metagenomic binning, comparative biology and taxonomic classification.</title>
        <authorList>
            <person name="Goeker M."/>
        </authorList>
    </citation>
    <scope>NUCLEOTIDE SEQUENCE [LARGE SCALE GENOMIC DNA]</scope>
    <source>
        <strain evidence="1 2">DSM 101599</strain>
    </source>
</reference>
<accession>A0ABX0U7R8</accession>
<dbReference type="InterPro" id="IPR012675">
    <property type="entry name" value="Beta-grasp_dom_sf"/>
</dbReference>
<proteinExistence type="predicted"/>
<evidence type="ECO:0000313" key="1">
    <source>
        <dbReference type="EMBL" id="NIJ44379.1"/>
    </source>
</evidence>
<dbReference type="SUPFAM" id="SSF54285">
    <property type="entry name" value="MoaD/ThiS"/>
    <property type="match status" value="1"/>
</dbReference>
<organism evidence="1 2">
    <name type="scientific">Wenyingzhuangia heitensis</name>
    <dbReference type="NCBI Taxonomy" id="1487859"/>
    <lineage>
        <taxon>Bacteria</taxon>
        <taxon>Pseudomonadati</taxon>
        <taxon>Bacteroidota</taxon>
        <taxon>Flavobacteriia</taxon>
        <taxon>Flavobacteriales</taxon>
        <taxon>Flavobacteriaceae</taxon>
        <taxon>Wenyingzhuangia</taxon>
    </lineage>
</organism>
<comment type="caution">
    <text evidence="1">The sequence shown here is derived from an EMBL/GenBank/DDBJ whole genome shotgun (WGS) entry which is preliminary data.</text>
</comment>
<dbReference type="Pfam" id="PF02597">
    <property type="entry name" value="ThiS"/>
    <property type="match status" value="1"/>
</dbReference>
<protein>
    <submittedName>
        <fullName evidence="1">Molybdopterin converting factor subunit 1</fullName>
    </submittedName>
</protein>
<dbReference type="InterPro" id="IPR003749">
    <property type="entry name" value="ThiS/MoaD-like"/>
</dbReference>